<dbReference type="Pfam" id="PF25589">
    <property type="entry name" value="DUF7935"/>
    <property type="match status" value="1"/>
</dbReference>
<dbReference type="Proteomes" id="UP000001822">
    <property type="component" value="Chromosome"/>
</dbReference>
<proteinExistence type="predicted"/>
<keyword evidence="1" id="KW-0812">Transmembrane</keyword>
<feature type="transmembrane region" description="Helical" evidence="1">
    <location>
        <begin position="29"/>
        <end position="51"/>
    </location>
</feature>
<dbReference type="KEGG" id="chu:CHU_0763"/>
<evidence type="ECO:0000313" key="2">
    <source>
        <dbReference type="EMBL" id="ABG58050.1"/>
    </source>
</evidence>
<keyword evidence="1" id="KW-1133">Transmembrane helix</keyword>
<evidence type="ECO:0000313" key="3">
    <source>
        <dbReference type="Proteomes" id="UP000001822"/>
    </source>
</evidence>
<protein>
    <submittedName>
        <fullName evidence="2">Uncharacterized protein</fullName>
    </submittedName>
</protein>
<keyword evidence="3" id="KW-1185">Reference proteome</keyword>
<sequence length="202" mass="23330">MFAKVVIITQNCIFLKTKNTNMLEFLSEFIKIVLPAALVVYGMFLIVKTFLQKEFEKRAVDLKIKQVEVQIKNNELILPIRFQAYERVCLFLERIAPHNLIIRSNEPGMTAGQLQSQMLFNIREEYAHNMSQQVYMSDEAWKHVKDAMENIVSVINNSAQIVPGDAKAIDLAKVIVDVLMQLQKEPTEDALQFIKNEIRQVM</sequence>
<dbReference type="AlphaFoldDB" id="A0A6N4SP11"/>
<dbReference type="InterPro" id="IPR057695">
    <property type="entry name" value="DUF7935"/>
</dbReference>
<reference evidence="2 3" key="1">
    <citation type="journal article" date="2007" name="Appl. Environ. Microbiol.">
        <title>Genome sequence of the cellulolytic gliding bacterium Cytophaga hutchinsonii.</title>
        <authorList>
            <person name="Xie G."/>
            <person name="Bruce D.C."/>
            <person name="Challacombe J.F."/>
            <person name="Chertkov O."/>
            <person name="Detter J.C."/>
            <person name="Gilna P."/>
            <person name="Han C.S."/>
            <person name="Lucas S."/>
            <person name="Misra M."/>
            <person name="Myers G.L."/>
            <person name="Richardson P."/>
            <person name="Tapia R."/>
            <person name="Thayer N."/>
            <person name="Thompson L.S."/>
            <person name="Brettin T.S."/>
            <person name="Henrissat B."/>
            <person name="Wilson D.B."/>
            <person name="McBride M.J."/>
        </authorList>
    </citation>
    <scope>NUCLEOTIDE SEQUENCE [LARGE SCALE GENOMIC DNA]</scope>
    <source>
        <strain evidence="3">ATCC 33406 / DSM 1761 / CIP 103989 / NBRC 15051 / NCIMB 9469 / D465</strain>
    </source>
</reference>
<organism evidence="2 3">
    <name type="scientific">Cytophaga hutchinsonii (strain ATCC 33406 / DSM 1761 / CIP 103989 / NBRC 15051 / NCIMB 9469 / D465)</name>
    <dbReference type="NCBI Taxonomy" id="269798"/>
    <lineage>
        <taxon>Bacteria</taxon>
        <taxon>Pseudomonadati</taxon>
        <taxon>Bacteroidota</taxon>
        <taxon>Cytophagia</taxon>
        <taxon>Cytophagales</taxon>
        <taxon>Cytophagaceae</taxon>
        <taxon>Cytophaga</taxon>
    </lineage>
</organism>
<name>A0A6N4SP11_CYTH3</name>
<keyword evidence="1" id="KW-0472">Membrane</keyword>
<gene>
    <name evidence="2" type="ordered locus">CHU_0763</name>
</gene>
<accession>A0A6N4SP11</accession>
<evidence type="ECO:0000256" key="1">
    <source>
        <dbReference type="SAM" id="Phobius"/>
    </source>
</evidence>
<dbReference type="EMBL" id="CP000383">
    <property type="protein sequence ID" value="ABG58050.1"/>
    <property type="molecule type" value="Genomic_DNA"/>
</dbReference>